<dbReference type="InterPro" id="IPR058240">
    <property type="entry name" value="rSAM_sf"/>
</dbReference>
<keyword evidence="6" id="KW-0411">Iron-sulfur</keyword>
<reference evidence="8" key="1">
    <citation type="submission" date="2021-03" db="EMBL/GenBank/DDBJ databases">
        <title>Acanthopleuribacteraceae sp. M133.</title>
        <authorList>
            <person name="Wang G."/>
        </authorList>
    </citation>
    <scope>NUCLEOTIDE SEQUENCE</scope>
    <source>
        <strain evidence="8">M133</strain>
    </source>
</reference>
<dbReference type="InterPro" id="IPR034391">
    <property type="entry name" value="AdoMet-like_SPASM_containing"/>
</dbReference>
<evidence type="ECO:0000256" key="2">
    <source>
        <dbReference type="ARBA" id="ARBA00022485"/>
    </source>
</evidence>
<dbReference type="InterPro" id="IPR050377">
    <property type="entry name" value="Radical_SAM_PqqE_MftC-like"/>
</dbReference>
<organism evidence="8 9">
    <name type="scientific">Sulfidibacter corallicola</name>
    <dbReference type="NCBI Taxonomy" id="2818388"/>
    <lineage>
        <taxon>Bacteria</taxon>
        <taxon>Pseudomonadati</taxon>
        <taxon>Acidobacteriota</taxon>
        <taxon>Holophagae</taxon>
        <taxon>Acanthopleuribacterales</taxon>
        <taxon>Acanthopleuribacteraceae</taxon>
        <taxon>Sulfidibacter</taxon>
    </lineage>
</organism>
<dbReference type="SFLD" id="SFLDS00029">
    <property type="entry name" value="Radical_SAM"/>
    <property type="match status" value="1"/>
</dbReference>
<evidence type="ECO:0000256" key="1">
    <source>
        <dbReference type="ARBA" id="ARBA00001966"/>
    </source>
</evidence>
<evidence type="ECO:0000256" key="6">
    <source>
        <dbReference type="ARBA" id="ARBA00023014"/>
    </source>
</evidence>
<dbReference type="InterPro" id="IPR013785">
    <property type="entry name" value="Aldolase_TIM"/>
</dbReference>
<dbReference type="InterPro" id="IPR023867">
    <property type="entry name" value="Sulphatase_maturase_rSAM"/>
</dbReference>
<dbReference type="KEGG" id="scor:J3U87_08855"/>
<dbReference type="PANTHER" id="PTHR11228:SF7">
    <property type="entry name" value="PQQA PEPTIDE CYCLASE"/>
    <property type="match status" value="1"/>
</dbReference>
<dbReference type="AlphaFoldDB" id="A0A8A4TRH3"/>
<evidence type="ECO:0000259" key="7">
    <source>
        <dbReference type="PROSITE" id="PS51918"/>
    </source>
</evidence>
<keyword evidence="2" id="KW-0004">4Fe-4S</keyword>
<dbReference type="CDD" id="cd01335">
    <property type="entry name" value="Radical_SAM"/>
    <property type="match status" value="1"/>
</dbReference>
<dbReference type="SFLD" id="SFLDG01386">
    <property type="entry name" value="main_SPASM_domain-containing"/>
    <property type="match status" value="1"/>
</dbReference>
<dbReference type="SFLD" id="SFLDG01067">
    <property type="entry name" value="SPASM/twitch_domain_containing"/>
    <property type="match status" value="1"/>
</dbReference>
<dbReference type="Proteomes" id="UP000663929">
    <property type="component" value="Chromosome"/>
</dbReference>
<dbReference type="GO" id="GO:0016491">
    <property type="term" value="F:oxidoreductase activity"/>
    <property type="evidence" value="ECO:0007669"/>
    <property type="project" value="InterPro"/>
</dbReference>
<keyword evidence="9" id="KW-1185">Reference proteome</keyword>
<dbReference type="InterPro" id="IPR023885">
    <property type="entry name" value="4Fe4S-binding_SPASM_dom"/>
</dbReference>
<gene>
    <name evidence="8" type="ORF">J3U87_08855</name>
</gene>
<dbReference type="EMBL" id="CP071793">
    <property type="protein sequence ID" value="QTD52569.1"/>
    <property type="molecule type" value="Genomic_DNA"/>
</dbReference>
<comment type="cofactor">
    <cofactor evidence="1">
        <name>[4Fe-4S] cluster</name>
        <dbReference type="ChEBI" id="CHEBI:49883"/>
    </cofactor>
</comment>
<dbReference type="GO" id="GO:0046872">
    <property type="term" value="F:metal ion binding"/>
    <property type="evidence" value="ECO:0007669"/>
    <property type="project" value="UniProtKB-KW"/>
</dbReference>
<dbReference type="PANTHER" id="PTHR11228">
    <property type="entry name" value="RADICAL SAM DOMAIN PROTEIN"/>
    <property type="match status" value="1"/>
</dbReference>
<keyword evidence="4" id="KW-0479">Metal-binding</keyword>
<proteinExistence type="predicted"/>
<dbReference type="SUPFAM" id="SSF102114">
    <property type="entry name" value="Radical SAM enzymes"/>
    <property type="match status" value="1"/>
</dbReference>
<evidence type="ECO:0000256" key="5">
    <source>
        <dbReference type="ARBA" id="ARBA00023004"/>
    </source>
</evidence>
<evidence type="ECO:0000313" key="8">
    <source>
        <dbReference type="EMBL" id="QTD52569.1"/>
    </source>
</evidence>
<dbReference type="Pfam" id="PF13186">
    <property type="entry name" value="SPASM"/>
    <property type="match status" value="1"/>
</dbReference>
<dbReference type="NCBIfam" id="TIGR04085">
    <property type="entry name" value="rSAM_more_4Fe4S"/>
    <property type="match status" value="1"/>
</dbReference>
<dbReference type="GO" id="GO:0051536">
    <property type="term" value="F:iron-sulfur cluster binding"/>
    <property type="evidence" value="ECO:0007669"/>
    <property type="project" value="UniProtKB-KW"/>
</dbReference>
<keyword evidence="5" id="KW-0408">Iron</keyword>
<name>A0A8A4TRH3_SULCO</name>
<evidence type="ECO:0000256" key="4">
    <source>
        <dbReference type="ARBA" id="ARBA00022723"/>
    </source>
</evidence>
<protein>
    <submittedName>
        <fullName evidence="8">Radical SAM protein</fullName>
    </submittedName>
</protein>
<dbReference type="Pfam" id="PF04055">
    <property type="entry name" value="Radical_SAM"/>
    <property type="match status" value="1"/>
</dbReference>
<sequence>MTGTVEIDQTTMDRVFVSPRVRRWQKDEWYLYFDPCNFVWVRVNESGRFLIEQFQQYLTVPRVIQRVMDKFSIARDQAASGVRMFVDNLVAEGFLHRNEYVPADRAAFTQLDFARDVYLHLTNKCNLACSYCYNKDDRTTKIRLAKKGLVDPVMNTEEMKRLIARLVELGTRRILFTGGEPLLRKDFVTLLRYARSLSADINLEVLTNGTKIDEAMAEILATYTDGVTISLDGHTQERHEKYRGRKTFAPMVRGTKLLAEAKRRLGRDRPYIAMVPVWTSDNVHTMPDVWEFCLEELGANGLAPILFQAGDHQELSISQIPNLGLFEDAQRRTTEYVRTFREKQGHSEGPGRGVGARNHCGVGHGEISIDPAGEVYPCQSLHYDEFKCGNVRESDVGDIFASADVMVQVRGQKVDDLSVCRHCDLKYLCNGGCRATAYNVYRTFDAHNEIYCKYLENFALNKLWGSSGVPICK</sequence>
<dbReference type="SFLD" id="SFLDG01384">
    <property type="entry name" value="thioether_bond_formation_requi"/>
    <property type="match status" value="1"/>
</dbReference>
<dbReference type="PROSITE" id="PS51918">
    <property type="entry name" value="RADICAL_SAM"/>
    <property type="match status" value="1"/>
</dbReference>
<dbReference type="InterPro" id="IPR007197">
    <property type="entry name" value="rSAM"/>
</dbReference>
<dbReference type="RefSeq" id="WP_237382675.1">
    <property type="nucleotide sequence ID" value="NZ_CP071793.1"/>
</dbReference>
<dbReference type="Gene3D" id="3.20.20.70">
    <property type="entry name" value="Aldolase class I"/>
    <property type="match status" value="1"/>
</dbReference>
<feature type="domain" description="Radical SAM core" evidence="7">
    <location>
        <begin position="111"/>
        <end position="347"/>
    </location>
</feature>
<keyword evidence="3" id="KW-0949">S-adenosyl-L-methionine</keyword>
<evidence type="ECO:0000256" key="3">
    <source>
        <dbReference type="ARBA" id="ARBA00022691"/>
    </source>
</evidence>
<accession>A0A8A4TRH3</accession>
<evidence type="ECO:0000313" key="9">
    <source>
        <dbReference type="Proteomes" id="UP000663929"/>
    </source>
</evidence>
<dbReference type="SFLD" id="SFLDG01387">
    <property type="entry name" value="BtrN-like_SPASM_domain_contain"/>
    <property type="match status" value="1"/>
</dbReference>